<proteinExistence type="predicted"/>
<keyword evidence="2" id="KW-1185">Reference proteome</keyword>
<name>A0A7I8VBE7_9ANNE</name>
<evidence type="ECO:0000313" key="2">
    <source>
        <dbReference type="Proteomes" id="UP000549394"/>
    </source>
</evidence>
<dbReference type="PANTHER" id="PTHR31909:SF3">
    <property type="entry name" value="SIMILAR TO PROTEIN C20ORF85 HOMOLOG"/>
    <property type="match status" value="1"/>
</dbReference>
<accession>A0A7I8VBE7</accession>
<dbReference type="PANTHER" id="PTHR31909">
    <property type="entry name" value="CHROMOSOME 20 ORF85 FAMILY MEMBER"/>
    <property type="match status" value="1"/>
</dbReference>
<comment type="caution">
    <text evidence="1">The sequence shown here is derived from an EMBL/GenBank/DDBJ whole genome shotgun (WGS) entry which is preliminary data.</text>
</comment>
<evidence type="ECO:0000313" key="1">
    <source>
        <dbReference type="EMBL" id="CAD5113186.1"/>
    </source>
</evidence>
<dbReference type="Pfam" id="PF14945">
    <property type="entry name" value="LLC1"/>
    <property type="match status" value="1"/>
</dbReference>
<dbReference type="OrthoDB" id="10031946at2759"/>
<organism evidence="1 2">
    <name type="scientific">Dimorphilus gyrociliatus</name>
    <dbReference type="NCBI Taxonomy" id="2664684"/>
    <lineage>
        <taxon>Eukaryota</taxon>
        <taxon>Metazoa</taxon>
        <taxon>Spiralia</taxon>
        <taxon>Lophotrochozoa</taxon>
        <taxon>Annelida</taxon>
        <taxon>Polychaeta</taxon>
        <taxon>Polychaeta incertae sedis</taxon>
        <taxon>Dinophilidae</taxon>
        <taxon>Dimorphilus</taxon>
    </lineage>
</organism>
<gene>
    <name evidence="1" type="ORF">DGYR_LOCUS2220</name>
</gene>
<dbReference type="AlphaFoldDB" id="A0A7I8VBE7"/>
<dbReference type="InterPro" id="IPR020339">
    <property type="entry name" value="C20orf85-like"/>
</dbReference>
<dbReference type="EMBL" id="CAJFCJ010000003">
    <property type="protein sequence ID" value="CAD5113186.1"/>
    <property type="molecule type" value="Genomic_DNA"/>
</dbReference>
<dbReference type="Proteomes" id="UP000549394">
    <property type="component" value="Unassembled WGS sequence"/>
</dbReference>
<protein>
    <submittedName>
        <fullName evidence="1">DgyrCDS2373</fullName>
    </submittedName>
</protein>
<reference evidence="1 2" key="1">
    <citation type="submission" date="2020-08" db="EMBL/GenBank/DDBJ databases">
        <authorList>
            <person name="Hejnol A."/>
        </authorList>
    </citation>
    <scope>NUCLEOTIDE SEQUENCE [LARGE SCALE GENOMIC DNA]</scope>
</reference>
<sequence length="99" mass="11758">MARPDQGLAVARCNYVGQDDIWKSHVYHETKAAKSWPRNWNFMTTRYRDLVKEEFPVKEKAHQETKLPKITPIEERVKVCSIYYTMIHTTLSLFTFSYS</sequence>